<accession>A0A4Y3TUS4</accession>
<evidence type="ECO:0000313" key="4">
    <source>
        <dbReference type="EMBL" id="GEB84847.1"/>
    </source>
</evidence>
<dbReference type="OrthoDB" id="9797825at2"/>
<comment type="caution">
    <text evidence="4">The sequence shown here is derived from an EMBL/GenBank/DDBJ whole genome shotgun (WGS) entry which is preliminary data.</text>
</comment>
<evidence type="ECO:0000256" key="2">
    <source>
        <dbReference type="ARBA" id="ARBA00022946"/>
    </source>
</evidence>
<comment type="similarity">
    <text evidence="1">Belongs to the ATP12 family.</text>
</comment>
<gene>
    <name evidence="4" type="ORF">APE01nite_06440</name>
</gene>
<sequence length="245" mass="26096">MSAPQQSSARKRFWKQVDVAQEGDGYAVRLDGRGVRLPGRMPLCVPSRALAEALAAEWRAAGQTADGSFTPAELPLTGIAGSMLERIPGAREGVRASLLAYAGSDLLCYRDGANRALADRQRAEWDPWLDWLERETGARLAVTQGVMPVPQSEEAVEALRVVLAACSDAELAVLGVAAPALGSLVLGLALLREAAPPAVLAACATLDERAQMAVWGEDPEVTDRMAAMQDEVEHAARFLALIRQG</sequence>
<dbReference type="Gene3D" id="1.10.3580.10">
    <property type="entry name" value="ATP12 ATPase"/>
    <property type="match status" value="1"/>
</dbReference>
<evidence type="ECO:0000256" key="3">
    <source>
        <dbReference type="ARBA" id="ARBA00023186"/>
    </source>
</evidence>
<organism evidence="4 5">
    <name type="scientific">Acetobacter peroxydans</name>
    <dbReference type="NCBI Taxonomy" id="104098"/>
    <lineage>
        <taxon>Bacteria</taxon>
        <taxon>Pseudomonadati</taxon>
        <taxon>Pseudomonadota</taxon>
        <taxon>Alphaproteobacteria</taxon>
        <taxon>Acetobacterales</taxon>
        <taxon>Acetobacteraceae</taxon>
        <taxon>Acetobacter</taxon>
    </lineage>
</organism>
<evidence type="ECO:0000313" key="5">
    <source>
        <dbReference type="Proteomes" id="UP000317730"/>
    </source>
</evidence>
<dbReference type="EMBL" id="BJMV01000002">
    <property type="protein sequence ID" value="GEB84847.1"/>
    <property type="molecule type" value="Genomic_DNA"/>
</dbReference>
<dbReference type="SUPFAM" id="SSF160909">
    <property type="entry name" value="ATP12-like"/>
    <property type="match status" value="1"/>
</dbReference>
<keyword evidence="5" id="KW-1185">Reference proteome</keyword>
<keyword evidence="3" id="KW-0143">Chaperone</keyword>
<dbReference type="Gene3D" id="3.30.2180.10">
    <property type="entry name" value="ATP12-like"/>
    <property type="match status" value="1"/>
</dbReference>
<dbReference type="Pfam" id="PF07542">
    <property type="entry name" value="ATP12"/>
    <property type="match status" value="1"/>
</dbReference>
<name>A0A4Y3TUS4_9PROT</name>
<proteinExistence type="inferred from homology"/>
<dbReference type="PANTHER" id="PTHR21013">
    <property type="entry name" value="ATP SYNTHASE MITOCHONDRIAL F1 COMPLEX ASSEMBLY FACTOR 2/ATP12 PROTEIN, MITOCHONDRIAL PRECURSOR"/>
    <property type="match status" value="1"/>
</dbReference>
<reference evidence="4 5" key="1">
    <citation type="submission" date="2019-06" db="EMBL/GenBank/DDBJ databases">
        <title>Whole genome shotgun sequence of Acetobacter peroxydans NBRC 13755.</title>
        <authorList>
            <person name="Hosoyama A."/>
            <person name="Uohara A."/>
            <person name="Ohji S."/>
            <person name="Ichikawa N."/>
        </authorList>
    </citation>
    <scope>NUCLEOTIDE SEQUENCE [LARGE SCALE GENOMIC DNA]</scope>
    <source>
        <strain evidence="4 5">NBRC 13755</strain>
    </source>
</reference>
<dbReference type="Proteomes" id="UP000317730">
    <property type="component" value="Unassembled WGS sequence"/>
</dbReference>
<protein>
    <submittedName>
        <fullName evidence="4">ATPase</fullName>
    </submittedName>
</protein>
<keyword evidence="2" id="KW-0809">Transit peptide</keyword>
<dbReference type="GO" id="GO:0043461">
    <property type="term" value="P:proton-transporting ATP synthase complex assembly"/>
    <property type="evidence" value="ECO:0007669"/>
    <property type="project" value="InterPro"/>
</dbReference>
<dbReference type="RefSeq" id="WP_141374773.1">
    <property type="nucleotide sequence ID" value="NZ_BAPL01000030.1"/>
</dbReference>
<dbReference type="PANTHER" id="PTHR21013:SF10">
    <property type="entry name" value="ATP SYNTHASE MITOCHONDRIAL F1 COMPLEX ASSEMBLY FACTOR 2"/>
    <property type="match status" value="1"/>
</dbReference>
<dbReference type="InterPro" id="IPR023335">
    <property type="entry name" value="ATP12_ortho_dom_sf"/>
</dbReference>
<dbReference type="InterPro" id="IPR042272">
    <property type="entry name" value="ATP12_ATP_synth-F1-assembly_N"/>
</dbReference>
<dbReference type="AlphaFoldDB" id="A0A4Y3TUS4"/>
<evidence type="ECO:0000256" key="1">
    <source>
        <dbReference type="ARBA" id="ARBA00008231"/>
    </source>
</evidence>
<dbReference type="InterPro" id="IPR011419">
    <property type="entry name" value="ATP12_ATP_synth-F1-assembly"/>
</dbReference>